<evidence type="ECO:0000256" key="2">
    <source>
        <dbReference type="ARBA" id="ARBA00023015"/>
    </source>
</evidence>
<accession>A0A915M7A9</accession>
<proteinExistence type="inferred from homology"/>
<dbReference type="PANTHER" id="PTHR45886:SF14">
    <property type="entry name" value="NUCLEAR HORMONE RECEPTOR FAMILY-RELATED"/>
    <property type="match status" value="1"/>
</dbReference>
<keyword evidence="6" id="KW-1185">Reference proteome</keyword>
<dbReference type="PRINTS" id="PR00398">
    <property type="entry name" value="STRDHORMONER"/>
</dbReference>
<sequence length="344" mass="39535">MYIQTTKGRQPEKVLEIQTMIQNKRRELASTGKYVQGKSNNCAVEEINFEDMQRSLIAKQNTQLIDYLLTIEQHACRIRDSPVGIQDLHYNSSLSSLATLLLRKENLIAMKPEYVVRKQNFPEFVFNPNKGLFYALPKPLTDMLLIIVDTARTMPFFDKLDLADKICLITTIALPLKTFHSAYYSSGKKSETFVMPNGLVVQNVFKSISIYKEDVTINKFAKKLFDDSMGPFNRLQLSKEEFVLLRAIIFSHFVSTGLSQYGRQLLLTEAENYSDILMKMLQKRYGPLPGAKRYAELLHLIEFCFNCGNNDSLLLNYMAFVKDPDGFHKSMPEAFVDLCLRNRT</sequence>
<dbReference type="Pfam" id="PF00104">
    <property type="entry name" value="Hormone_recep"/>
    <property type="match status" value="1"/>
</dbReference>
<keyword evidence="2" id="KW-0805">Transcription regulation</keyword>
<dbReference type="InterPro" id="IPR035500">
    <property type="entry name" value="NHR-like_dom_sf"/>
</dbReference>
<dbReference type="Proteomes" id="UP000887561">
    <property type="component" value="Unplaced"/>
</dbReference>
<feature type="domain" description="NR LBD" evidence="5">
    <location>
        <begin position="93"/>
        <end position="338"/>
    </location>
</feature>
<dbReference type="WBParaSite" id="scaffold34192_cov147.g21271">
    <property type="protein sequence ID" value="scaffold34192_cov147.g21271"/>
    <property type="gene ID" value="scaffold34192_cov147.g21271"/>
</dbReference>
<dbReference type="InterPro" id="IPR000536">
    <property type="entry name" value="Nucl_hrmn_rcpt_lig-bd"/>
</dbReference>
<evidence type="ECO:0000256" key="4">
    <source>
        <dbReference type="ARBA" id="ARBA00023170"/>
    </source>
</evidence>
<dbReference type="InterPro" id="IPR001723">
    <property type="entry name" value="Nuclear_hrmn_rcpt"/>
</dbReference>
<protein>
    <submittedName>
        <fullName evidence="7">NR LBD domain-containing protein</fullName>
    </submittedName>
</protein>
<evidence type="ECO:0000313" key="7">
    <source>
        <dbReference type="WBParaSite" id="scaffold34192_cov147.g21271"/>
    </source>
</evidence>
<evidence type="ECO:0000259" key="5">
    <source>
        <dbReference type="PROSITE" id="PS51843"/>
    </source>
</evidence>
<evidence type="ECO:0000313" key="6">
    <source>
        <dbReference type="Proteomes" id="UP000887561"/>
    </source>
</evidence>
<dbReference type="PANTHER" id="PTHR45886">
    <property type="entry name" value="NUCLEAR HORMONE RECEPTOR FAMILY-RELATED-RELATED"/>
    <property type="match status" value="1"/>
</dbReference>
<dbReference type="Gene3D" id="1.10.565.10">
    <property type="entry name" value="Retinoid X Receptor"/>
    <property type="match status" value="1"/>
</dbReference>
<keyword evidence="4" id="KW-0675">Receptor</keyword>
<dbReference type="SUPFAM" id="SSF48508">
    <property type="entry name" value="Nuclear receptor ligand-binding domain"/>
    <property type="match status" value="1"/>
</dbReference>
<organism evidence="6 7">
    <name type="scientific">Meloidogyne javanica</name>
    <name type="common">Root-knot nematode worm</name>
    <dbReference type="NCBI Taxonomy" id="6303"/>
    <lineage>
        <taxon>Eukaryota</taxon>
        <taxon>Metazoa</taxon>
        <taxon>Ecdysozoa</taxon>
        <taxon>Nematoda</taxon>
        <taxon>Chromadorea</taxon>
        <taxon>Rhabditida</taxon>
        <taxon>Tylenchina</taxon>
        <taxon>Tylenchomorpha</taxon>
        <taxon>Tylenchoidea</taxon>
        <taxon>Meloidogynidae</taxon>
        <taxon>Meloidogyninae</taxon>
        <taxon>Meloidogyne</taxon>
        <taxon>Meloidogyne incognita group</taxon>
    </lineage>
</organism>
<dbReference type="SMART" id="SM00430">
    <property type="entry name" value="HOLI"/>
    <property type="match status" value="1"/>
</dbReference>
<dbReference type="PROSITE" id="PS51843">
    <property type="entry name" value="NR_LBD"/>
    <property type="match status" value="1"/>
</dbReference>
<dbReference type="AlphaFoldDB" id="A0A915M7A9"/>
<name>A0A915M7A9_MELJA</name>
<evidence type="ECO:0000256" key="3">
    <source>
        <dbReference type="ARBA" id="ARBA00023163"/>
    </source>
</evidence>
<evidence type="ECO:0000256" key="1">
    <source>
        <dbReference type="ARBA" id="ARBA00005993"/>
    </source>
</evidence>
<comment type="similarity">
    <text evidence="1">Belongs to the nuclear hormone receptor family.</text>
</comment>
<keyword evidence="3" id="KW-0804">Transcription</keyword>
<reference evidence="7" key="1">
    <citation type="submission" date="2022-11" db="UniProtKB">
        <authorList>
            <consortium name="WormBaseParasite"/>
        </authorList>
    </citation>
    <scope>IDENTIFICATION</scope>
</reference>